<name>A0AAD6VQ82_9AGAR</name>
<dbReference type="EMBL" id="JARJCW010000014">
    <property type="protein sequence ID" value="KAJ7217066.1"/>
    <property type="molecule type" value="Genomic_DNA"/>
</dbReference>
<gene>
    <name evidence="1" type="ORF">GGX14DRAFT_358172</name>
</gene>
<dbReference type="Proteomes" id="UP001219525">
    <property type="component" value="Unassembled WGS sequence"/>
</dbReference>
<accession>A0AAD6VQ82</accession>
<reference evidence="1" key="1">
    <citation type="submission" date="2023-03" db="EMBL/GenBank/DDBJ databases">
        <title>Massive genome expansion in bonnet fungi (Mycena s.s.) driven by repeated elements and novel gene families across ecological guilds.</title>
        <authorList>
            <consortium name="Lawrence Berkeley National Laboratory"/>
            <person name="Harder C.B."/>
            <person name="Miyauchi S."/>
            <person name="Viragh M."/>
            <person name="Kuo A."/>
            <person name="Thoen E."/>
            <person name="Andreopoulos B."/>
            <person name="Lu D."/>
            <person name="Skrede I."/>
            <person name="Drula E."/>
            <person name="Henrissat B."/>
            <person name="Morin E."/>
            <person name="Kohler A."/>
            <person name="Barry K."/>
            <person name="LaButti K."/>
            <person name="Morin E."/>
            <person name="Salamov A."/>
            <person name="Lipzen A."/>
            <person name="Mereny Z."/>
            <person name="Hegedus B."/>
            <person name="Baldrian P."/>
            <person name="Stursova M."/>
            <person name="Weitz H."/>
            <person name="Taylor A."/>
            <person name="Grigoriev I.V."/>
            <person name="Nagy L.G."/>
            <person name="Martin F."/>
            <person name="Kauserud H."/>
        </authorList>
    </citation>
    <scope>NUCLEOTIDE SEQUENCE</scope>
    <source>
        <strain evidence="1">9144</strain>
    </source>
</reference>
<sequence>MSPIGTILPQDRRVLVTPTISTIIQFRTIDWGMEDCRLHMSVPALGGGDTARAPNISVVLYRLNQTYPLDTAELTFQSRPPRVAKIEDIELSRAEYTVWSRQFACKADDVLTFELGCRGISNNDCSLEWWQKQGSDPAVYLTQHATV</sequence>
<evidence type="ECO:0000313" key="2">
    <source>
        <dbReference type="Proteomes" id="UP001219525"/>
    </source>
</evidence>
<organism evidence="1 2">
    <name type="scientific">Mycena pura</name>
    <dbReference type="NCBI Taxonomy" id="153505"/>
    <lineage>
        <taxon>Eukaryota</taxon>
        <taxon>Fungi</taxon>
        <taxon>Dikarya</taxon>
        <taxon>Basidiomycota</taxon>
        <taxon>Agaricomycotina</taxon>
        <taxon>Agaricomycetes</taxon>
        <taxon>Agaricomycetidae</taxon>
        <taxon>Agaricales</taxon>
        <taxon>Marasmiineae</taxon>
        <taxon>Mycenaceae</taxon>
        <taxon>Mycena</taxon>
    </lineage>
</organism>
<evidence type="ECO:0008006" key="3">
    <source>
        <dbReference type="Google" id="ProtNLM"/>
    </source>
</evidence>
<evidence type="ECO:0000313" key="1">
    <source>
        <dbReference type="EMBL" id="KAJ7217066.1"/>
    </source>
</evidence>
<proteinExistence type="predicted"/>
<dbReference type="AlphaFoldDB" id="A0AAD6VQ82"/>
<comment type="caution">
    <text evidence="1">The sequence shown here is derived from an EMBL/GenBank/DDBJ whole genome shotgun (WGS) entry which is preliminary data.</text>
</comment>
<protein>
    <recommendedName>
        <fullName evidence="3">Ubiquitin 3 binding protein But2 C-terminal domain-containing protein</fullName>
    </recommendedName>
</protein>
<keyword evidence="2" id="KW-1185">Reference proteome</keyword>